<dbReference type="Gene3D" id="2.30.38.10">
    <property type="entry name" value="Luciferase, Domain 3"/>
    <property type="match status" value="2"/>
</dbReference>
<dbReference type="SUPFAM" id="SSF56801">
    <property type="entry name" value="Acetyl-CoA synthetase-like"/>
    <property type="match status" value="2"/>
</dbReference>
<dbReference type="Pfam" id="PF00668">
    <property type="entry name" value="Condensation"/>
    <property type="match status" value="2"/>
</dbReference>
<dbReference type="CDD" id="cd12117">
    <property type="entry name" value="A_NRPS_Srf_like"/>
    <property type="match status" value="1"/>
</dbReference>
<evidence type="ECO:0000313" key="7">
    <source>
        <dbReference type="EMBL" id="ARU60275.1"/>
    </source>
</evidence>
<proteinExistence type="inferred from homology"/>
<dbReference type="InterPro" id="IPR020806">
    <property type="entry name" value="PKS_PP-bd"/>
</dbReference>
<keyword evidence="4" id="KW-0597">Phosphoprotein</keyword>
<dbReference type="Pfam" id="PF00501">
    <property type="entry name" value="AMP-binding"/>
    <property type="match status" value="2"/>
</dbReference>
<dbReference type="NCBIfam" id="NF003417">
    <property type="entry name" value="PRK04813.1"/>
    <property type="match status" value="2"/>
</dbReference>
<dbReference type="GO" id="GO:0005829">
    <property type="term" value="C:cytosol"/>
    <property type="evidence" value="ECO:0007669"/>
    <property type="project" value="TreeGrafter"/>
</dbReference>
<dbReference type="SMART" id="SM00823">
    <property type="entry name" value="PKS_PP"/>
    <property type="match status" value="2"/>
</dbReference>
<evidence type="ECO:0000313" key="8">
    <source>
        <dbReference type="Proteomes" id="UP000195437"/>
    </source>
</evidence>
<evidence type="ECO:0000259" key="6">
    <source>
        <dbReference type="PROSITE" id="PS50075"/>
    </source>
</evidence>
<feature type="domain" description="Carrier" evidence="6">
    <location>
        <begin position="514"/>
        <end position="589"/>
    </location>
</feature>
<dbReference type="CDD" id="cd05930">
    <property type="entry name" value="A_NRPS"/>
    <property type="match status" value="1"/>
</dbReference>
<protein>
    <recommendedName>
        <fullName evidence="6">Carrier domain-containing protein</fullName>
    </recommendedName>
</protein>
<dbReference type="InterPro" id="IPR020845">
    <property type="entry name" value="AMP-binding_CS"/>
</dbReference>
<evidence type="ECO:0000256" key="1">
    <source>
        <dbReference type="ARBA" id="ARBA00001957"/>
    </source>
</evidence>
<dbReference type="Gene3D" id="3.40.50.980">
    <property type="match status" value="4"/>
</dbReference>
<dbReference type="GO" id="GO:0003824">
    <property type="term" value="F:catalytic activity"/>
    <property type="evidence" value="ECO:0007669"/>
    <property type="project" value="InterPro"/>
</dbReference>
<dbReference type="Proteomes" id="UP000195437">
    <property type="component" value="Chromosome"/>
</dbReference>
<dbReference type="InterPro" id="IPR006162">
    <property type="entry name" value="Ppantetheine_attach_site"/>
</dbReference>
<dbReference type="GO" id="GO:0072330">
    <property type="term" value="P:monocarboxylic acid biosynthetic process"/>
    <property type="evidence" value="ECO:0007669"/>
    <property type="project" value="UniProtKB-ARBA"/>
</dbReference>
<dbReference type="KEGG" id="tum:CBW65_03750"/>
<dbReference type="SUPFAM" id="SSF47336">
    <property type="entry name" value="ACP-like"/>
    <property type="match status" value="2"/>
</dbReference>
<dbReference type="InterPro" id="IPR000873">
    <property type="entry name" value="AMP-dep_synth/lig_dom"/>
</dbReference>
<dbReference type="Gene3D" id="3.30.300.30">
    <property type="match status" value="2"/>
</dbReference>
<dbReference type="Gene3D" id="3.30.559.30">
    <property type="entry name" value="Nonribosomal peptide synthetase, condensation domain"/>
    <property type="match status" value="2"/>
</dbReference>
<dbReference type="InterPro" id="IPR010071">
    <property type="entry name" value="AA_adenyl_dom"/>
</dbReference>
<dbReference type="InterPro" id="IPR045851">
    <property type="entry name" value="AMP-bd_C_sf"/>
</dbReference>
<dbReference type="EMBL" id="CP021434">
    <property type="protein sequence ID" value="ARU60275.1"/>
    <property type="molecule type" value="Genomic_DNA"/>
</dbReference>
<reference evidence="8" key="1">
    <citation type="submission" date="2017-05" db="EMBL/GenBank/DDBJ databases">
        <authorList>
            <person name="Sung H."/>
        </authorList>
    </citation>
    <scope>NUCLEOTIDE SEQUENCE [LARGE SCALE GENOMIC DNA]</scope>
    <source>
        <strain evidence="8">AR23208</strain>
    </source>
</reference>
<keyword evidence="3" id="KW-0596">Phosphopantetheine</keyword>
<evidence type="ECO:0000256" key="4">
    <source>
        <dbReference type="ARBA" id="ARBA00022553"/>
    </source>
</evidence>
<dbReference type="PANTHER" id="PTHR45527">
    <property type="entry name" value="NONRIBOSOMAL PEPTIDE SYNTHETASE"/>
    <property type="match status" value="1"/>
</dbReference>
<dbReference type="GO" id="GO:0017000">
    <property type="term" value="P:antibiotic biosynthetic process"/>
    <property type="evidence" value="ECO:0007669"/>
    <property type="project" value="UniProtKB-KW"/>
</dbReference>
<dbReference type="Gene3D" id="1.10.1200.10">
    <property type="entry name" value="ACP-like"/>
    <property type="match status" value="2"/>
</dbReference>
<dbReference type="SUPFAM" id="SSF52777">
    <property type="entry name" value="CoA-dependent acyltransferases"/>
    <property type="match status" value="4"/>
</dbReference>
<dbReference type="FunFam" id="3.30.559.30:FF:000001">
    <property type="entry name" value="Non-ribosomal peptide synthetase"/>
    <property type="match status" value="1"/>
</dbReference>
<dbReference type="PANTHER" id="PTHR45527:SF1">
    <property type="entry name" value="FATTY ACID SYNTHASE"/>
    <property type="match status" value="1"/>
</dbReference>
<dbReference type="InterPro" id="IPR025110">
    <property type="entry name" value="AMP-bd_C"/>
</dbReference>
<comment type="similarity">
    <text evidence="2">Belongs to the ATP-dependent AMP-binding enzyme family.</text>
</comment>
<dbReference type="Pfam" id="PF13193">
    <property type="entry name" value="AMP-binding_C"/>
    <property type="match status" value="2"/>
</dbReference>
<dbReference type="InterPro" id="IPR001242">
    <property type="entry name" value="Condensation_dom"/>
</dbReference>
<dbReference type="NCBIfam" id="TIGR01733">
    <property type="entry name" value="AA-adenyl-dom"/>
    <property type="match status" value="2"/>
</dbReference>
<dbReference type="FunFam" id="2.30.38.10:FF:000001">
    <property type="entry name" value="Non-ribosomal peptide synthetase PvdI"/>
    <property type="match status" value="1"/>
</dbReference>
<dbReference type="GO" id="GO:0031177">
    <property type="term" value="F:phosphopantetheine binding"/>
    <property type="evidence" value="ECO:0007669"/>
    <property type="project" value="InterPro"/>
</dbReference>
<dbReference type="FunFam" id="3.40.50.12780:FF:000012">
    <property type="entry name" value="Non-ribosomal peptide synthetase"/>
    <property type="match status" value="2"/>
</dbReference>
<accession>A0A1Y0IL98</accession>
<dbReference type="FunFam" id="1.10.1200.10:FF:000016">
    <property type="entry name" value="Non-ribosomal peptide synthase"/>
    <property type="match status" value="1"/>
</dbReference>
<organism evidence="7 8">
    <name type="scientific">Tumebacillus avium</name>
    <dbReference type="NCBI Taxonomy" id="1903704"/>
    <lineage>
        <taxon>Bacteria</taxon>
        <taxon>Bacillati</taxon>
        <taxon>Bacillota</taxon>
        <taxon>Bacilli</taxon>
        <taxon>Bacillales</taxon>
        <taxon>Alicyclobacillaceae</taxon>
        <taxon>Tumebacillus</taxon>
    </lineage>
</organism>
<dbReference type="FunFam" id="3.30.300.30:FF:000010">
    <property type="entry name" value="Enterobactin synthetase component F"/>
    <property type="match status" value="1"/>
</dbReference>
<dbReference type="FunFam" id="3.40.50.980:FF:000001">
    <property type="entry name" value="Non-ribosomal peptide synthetase"/>
    <property type="match status" value="2"/>
</dbReference>
<dbReference type="Pfam" id="PF00550">
    <property type="entry name" value="PP-binding"/>
    <property type="match status" value="2"/>
</dbReference>
<dbReference type="RefSeq" id="WP_087455662.1">
    <property type="nucleotide sequence ID" value="NZ_CP021434.1"/>
</dbReference>
<gene>
    <name evidence="7" type="ORF">CBW65_03750</name>
</gene>
<dbReference type="GO" id="GO:0008610">
    <property type="term" value="P:lipid biosynthetic process"/>
    <property type="evidence" value="ECO:0007669"/>
    <property type="project" value="UniProtKB-ARBA"/>
</dbReference>
<keyword evidence="8" id="KW-1185">Reference proteome</keyword>
<dbReference type="GO" id="GO:0043041">
    <property type="term" value="P:amino acid activation for nonribosomal peptide biosynthetic process"/>
    <property type="evidence" value="ECO:0007669"/>
    <property type="project" value="TreeGrafter"/>
</dbReference>
<name>A0A1Y0IL98_9BACL</name>
<evidence type="ECO:0000256" key="3">
    <source>
        <dbReference type="ARBA" id="ARBA00022450"/>
    </source>
</evidence>
<dbReference type="CDD" id="cd19531">
    <property type="entry name" value="LCL_NRPS-like"/>
    <property type="match status" value="2"/>
</dbReference>
<dbReference type="InterPro" id="IPR023213">
    <property type="entry name" value="CAT-like_dom_sf"/>
</dbReference>
<evidence type="ECO:0000256" key="5">
    <source>
        <dbReference type="ARBA" id="ARBA00023194"/>
    </source>
</evidence>
<dbReference type="GO" id="GO:0044550">
    <property type="term" value="P:secondary metabolite biosynthetic process"/>
    <property type="evidence" value="ECO:0007669"/>
    <property type="project" value="UniProtKB-ARBA"/>
</dbReference>
<dbReference type="PROSITE" id="PS00012">
    <property type="entry name" value="PHOSPHOPANTETHEINE"/>
    <property type="match status" value="1"/>
</dbReference>
<evidence type="ECO:0000256" key="2">
    <source>
        <dbReference type="ARBA" id="ARBA00006432"/>
    </source>
</evidence>
<dbReference type="Gene3D" id="3.30.559.10">
    <property type="entry name" value="Chloramphenicol acetyltransferase-like domain"/>
    <property type="match status" value="2"/>
</dbReference>
<sequence length="2103" mass="231584">MSKEICKQSVHRLVEQQAAKNPDAVVLVGEQETLTYAEMNRRANRLARHLRAKGLREGQLAAVRLERSVEMVVSMLAILKAGGAYVPLDPGYPKERQEFMLDDASAAVVLFREELELTTAAVEVRLDAEAEAIAAQSEENLLDVEVDAEGLAYVMYTSGSTGKPKGVVIPHRSVKSLVIEPNYCTIGPEDVMLHCASVSFDSTTFEVWGALLNGAKLVVLPPQIPSLAELGAAVRTHGVTVLLLTAGVFAEMAAHHLDDLRGVRDLLSGGDVLSTIAVNAVLEHLPDTQMINVYGPTECSTFSTYYRPAREERFTASVPIGYPLQKRVLFVLNEQGEKVASGEAGELYIGGEGLGTGYWNRPELSAEKFVQNPFGAGKLYRTGDLVRVREDGVMEFLGRIDGQVKIRGFRVEVGEIEHRLTLHAGVKQAVVIAREDRPGDKRLVAYVVPEEGMVLAAAELRANLADGLPEYMVPSAFVELERVPLTPNGKVDRKKLPAPAADADAWRGDAEVVLPRTELERELTALYEEALGVQGIGVFDNFFELGGHSLIAMKIAARLRDVLPVAVPLHWLFEAASVAELAGRIEEQAGVEVADRASGAGCAENELVAVPRDGLLELSFSQERVWFLRKLAPENLSYSFQAEFRYFGQLNVDALQQSLQGLVDRHEIFRTSFPEQNGRPYQVIHPSWEVPLPLVDLTAVPVEKQEAEVQRLIREEVTQAFEMAALPLVRWKLVRLSAEEHVLIHVEDHLVHDGWSLTVFVDELQQLYKAAVRGEQAVLPELVVQFADFAQWERRWLQSAEAQGQLAYWTEKLGGAQYVLDLPTDRPRPLVQRFKGKVFRFDLAAELCDALRAFSKREGVTLYMTLFAAFNVLLHRHTGQEDLLVGSALANRRLKEMEPMIGMLVSNIVLRTEVQGGVSFRELLGRVKETALEGFANVGLPFEKLVERLQPERDLSRNPLFQVSFSFHDSRMPALEMEGVREVRLTDGLSNETSKFDMNVIVLPRKEQKAGEGITISWEYDVDLFEAETVARMIAQYQELLKAAIAEPETAVGELPLLKEADRNLLLSVYSGAAKVNFEKEGTALGLFEEQAALYPDSIAVVQDGQQVTYGELNRRANRLAHRLIELGVGAEQTVGILLERSVELVVAVLAVGKAGGAYVPLDPAYPQERLADLAEDAGLAALVTTGELRGMLSALTAPVLVFEEEAEWRGEENPGLAITADQLAYVIYTSGSTGTPKGVEVEQQALWNLVRWNNTAHGLSRADRTTLLAGTAFDASVWELWPSLAAGAAVVIPSEETRLSPTQLLAFLAEEEVTLCFLPTPLAERVVALEMPVGLKLRKMLTGGDLLHPLAKELPFVLVNHYGPTENAVVTTCAEVEAGVVPPIGKPISGVEVYVLDARMQPVPLGVAGELYVGGKSLARGYRGRADLTAERFVPHPFRADGRLYRTGDRVRFLADGNLEFLGRLDGQVKVRGHRIELGEVEAAILQLGQVESAVVVARGEQEKRLVAYLAGTGLRVDVLRARLEEKLPGYMVPSAFVVLDALPLTPNGKVDLRALPEPVWETDAGRGYASPRNEVEAKVAAVFADVLGLEKVGIHDDFFYLGGHSLLVTQVISRLRDGLDVEVPLHSFFADRTAAGVAARIVEEGLAKGQMPQLVRVERAEEMPVSFAQQRLYFLNQLAPENPVYNIPLALRLRGEVRLDALEESIQEIARRHEALRTVFVERDGDVLQRILPEVRIPFAVQDARDEAHAAELVWEEGQHVFDLSVGPLMRILAVRLGAEEYVLVVNVHHIVFDGWSFGTFAKELAALYTAFVDGESSPLEDVEAQYADFAVWQRSYLQGKVLEEQLGFWREFLGGTIPQLQLPVDHPRPDRPTQRGAMRRFALSPELSQGVKNLCEQEGVTLFMALLAAFDVLLHRLSGEVDVLVGTPVAGRTQSAVEGMIGFFVNTLVLRSDLSGNPTFRELLGRVREMSLQAFAHQEVPFEKLVEVLQPERSASHSPFFSVMFVLQNVSADALQLPGVAVAAEESHHGGAKYDLTLSFKDGGDVLYGQMEYSTELFEEGTVGWMIDQLVGLLEGIVDGPDTRVAALPMQGEALDELFL</sequence>
<comment type="cofactor">
    <cofactor evidence="1">
        <name>pantetheine 4'-phosphate</name>
        <dbReference type="ChEBI" id="CHEBI:47942"/>
    </cofactor>
</comment>
<dbReference type="InterPro" id="IPR009081">
    <property type="entry name" value="PP-bd_ACP"/>
</dbReference>
<dbReference type="InterPro" id="IPR036736">
    <property type="entry name" value="ACP-like_sf"/>
</dbReference>
<feature type="domain" description="Carrier" evidence="6">
    <location>
        <begin position="1572"/>
        <end position="1647"/>
    </location>
</feature>
<dbReference type="OrthoDB" id="9765680at2"/>
<dbReference type="PROSITE" id="PS00455">
    <property type="entry name" value="AMP_BINDING"/>
    <property type="match status" value="2"/>
</dbReference>
<dbReference type="PROSITE" id="PS50075">
    <property type="entry name" value="CARRIER"/>
    <property type="match status" value="2"/>
</dbReference>
<keyword evidence="5" id="KW-0045">Antibiotic biosynthesis</keyword>